<dbReference type="AlphaFoldDB" id="A0A858RN37"/>
<keyword evidence="1" id="KW-1133">Transmembrane helix</keyword>
<dbReference type="EMBL" id="CP051774">
    <property type="protein sequence ID" value="QJE97383.1"/>
    <property type="molecule type" value="Genomic_DNA"/>
</dbReference>
<sequence>MFAGRLKRTSRDRESGLVFQWRLPVSNHWRFISAFCLVGLITAGLAASVRVRVGGGSVRQPERRGALILVPRGEEWNALQMIALEAGPMPRRDDAVDSPEIKSLIDGGLAAASAPGFRYQPTLRPVGVEVQDLSGPGGTSPGVLPPLPVPDPPSMLPPLPQPARPVVLASGSLRVVTPASDAPADLAAGNRYLLNYDEKGRVTRVTPLSSPKDDKGGAGAEAWLRELRIEGGARQGGWTAVEISSGS</sequence>
<dbReference type="Proteomes" id="UP000501812">
    <property type="component" value="Chromosome"/>
</dbReference>
<reference evidence="2 3" key="1">
    <citation type="submission" date="2020-04" db="EMBL/GenBank/DDBJ databases">
        <title>Luteolibacter sp. G-1-1-1 isolated from soil.</title>
        <authorList>
            <person name="Dahal R.H."/>
        </authorList>
    </citation>
    <scope>NUCLEOTIDE SEQUENCE [LARGE SCALE GENOMIC DNA]</scope>
    <source>
        <strain evidence="2 3">G-1-1-1</strain>
    </source>
</reference>
<name>A0A858RN37_9BACT</name>
<dbReference type="RefSeq" id="WP_169455783.1">
    <property type="nucleotide sequence ID" value="NZ_CP051774.1"/>
</dbReference>
<evidence type="ECO:0000313" key="3">
    <source>
        <dbReference type="Proteomes" id="UP000501812"/>
    </source>
</evidence>
<evidence type="ECO:0000256" key="1">
    <source>
        <dbReference type="SAM" id="Phobius"/>
    </source>
</evidence>
<keyword evidence="3" id="KW-1185">Reference proteome</keyword>
<proteinExistence type="predicted"/>
<accession>A0A858RN37</accession>
<dbReference type="KEGG" id="luo:HHL09_16845"/>
<feature type="transmembrane region" description="Helical" evidence="1">
    <location>
        <begin position="29"/>
        <end position="49"/>
    </location>
</feature>
<keyword evidence="1" id="KW-0472">Membrane</keyword>
<keyword evidence="1" id="KW-0812">Transmembrane</keyword>
<gene>
    <name evidence="2" type="ORF">HHL09_16845</name>
</gene>
<organism evidence="2 3">
    <name type="scientific">Luteolibacter luteus</name>
    <dbReference type="NCBI Taxonomy" id="2728835"/>
    <lineage>
        <taxon>Bacteria</taxon>
        <taxon>Pseudomonadati</taxon>
        <taxon>Verrucomicrobiota</taxon>
        <taxon>Verrucomicrobiia</taxon>
        <taxon>Verrucomicrobiales</taxon>
        <taxon>Verrucomicrobiaceae</taxon>
        <taxon>Luteolibacter</taxon>
    </lineage>
</organism>
<protein>
    <submittedName>
        <fullName evidence="2">Uncharacterized protein</fullName>
    </submittedName>
</protein>
<evidence type="ECO:0000313" key="2">
    <source>
        <dbReference type="EMBL" id="QJE97383.1"/>
    </source>
</evidence>